<organism evidence="1">
    <name type="scientific">marine sediment metagenome</name>
    <dbReference type="NCBI Taxonomy" id="412755"/>
    <lineage>
        <taxon>unclassified sequences</taxon>
        <taxon>metagenomes</taxon>
        <taxon>ecological metagenomes</taxon>
    </lineage>
</organism>
<reference evidence="1" key="1">
    <citation type="journal article" date="2014" name="Front. Microbiol.">
        <title>High frequency of phylogenetically diverse reductive dehalogenase-homologous genes in deep subseafloor sedimentary metagenomes.</title>
        <authorList>
            <person name="Kawai M."/>
            <person name="Futagami T."/>
            <person name="Toyoda A."/>
            <person name="Takaki Y."/>
            <person name="Nishi S."/>
            <person name="Hori S."/>
            <person name="Arai W."/>
            <person name="Tsubouchi T."/>
            <person name="Morono Y."/>
            <person name="Uchiyama I."/>
            <person name="Ito T."/>
            <person name="Fujiyama A."/>
            <person name="Inagaki F."/>
            <person name="Takami H."/>
        </authorList>
    </citation>
    <scope>NUCLEOTIDE SEQUENCE</scope>
    <source>
        <strain evidence="1">Expedition CK06-06</strain>
    </source>
</reference>
<dbReference type="InterPro" id="IPR007544">
    <property type="entry name" value="ENCAP"/>
</dbReference>
<proteinExistence type="predicted"/>
<feature type="non-terminal residue" evidence="1">
    <location>
        <position position="1"/>
    </location>
</feature>
<comment type="caution">
    <text evidence="1">The sequence shown here is derived from an EMBL/GenBank/DDBJ whole genome shotgun (WGS) entry which is preliminary data.</text>
</comment>
<accession>X1KVA4</accession>
<dbReference type="Pfam" id="PF04454">
    <property type="entry name" value="Linocin_M18"/>
    <property type="match status" value="1"/>
</dbReference>
<dbReference type="AlphaFoldDB" id="X1KVA4"/>
<protein>
    <submittedName>
        <fullName evidence="1">Uncharacterized protein</fullName>
    </submittedName>
</protein>
<evidence type="ECO:0000313" key="1">
    <source>
        <dbReference type="EMBL" id="GAI10633.1"/>
    </source>
</evidence>
<sequence>SIPVGKKVFTYYDEEDMSPAVVTMGGNTQAGDVVMFNDNDVRVPAISKDMFIQWRDIQASREDAPNLLDRYALNAAKKVAEEEDKIMITGEYTGFGCYNIQGLATKTGRLPITGGSWPTNAQRDINLGRAALEAAGFYDEPILISRPTIAKYLDTFVTGTATTFRQAFLAEDGILADIMETTSLFTAAGLTNNALLVVPDPAYLYYVEGQPPTTTWWYDKDGNAHGKVREVIAPVIAHAECVCEITGILPG</sequence>
<dbReference type="EMBL" id="BARV01008973">
    <property type="protein sequence ID" value="GAI10633.1"/>
    <property type="molecule type" value="Genomic_DNA"/>
</dbReference>
<gene>
    <name evidence="1" type="ORF">S06H3_17870</name>
</gene>
<name>X1KVA4_9ZZZZ</name>
<dbReference type="Gene3D" id="3.30.2400.30">
    <property type="match status" value="1"/>
</dbReference>